<gene>
    <name evidence="1" type="ORF">ABID52_004076</name>
</gene>
<name>A0ABV2LPD1_9BACL</name>
<dbReference type="Pfam" id="PF14175">
    <property type="entry name" value="YaaC"/>
    <property type="match status" value="1"/>
</dbReference>
<dbReference type="RefSeq" id="WP_198769467.1">
    <property type="nucleotide sequence ID" value="NZ_JAEACF010000007.1"/>
</dbReference>
<sequence>MMMQHDPWALFDMFFSSQKSQQFLSKQYDQLNCDDRNGKSFDNTYGFIYYIEHGKKYYRLAEQAPVELKPVLLFYGMTQLMKACILCKDPDYPDSSAVLAHGLSTRKRKKRSYEFLYDEVKVQRTGLFNHFCEKVFHMKHIEGEKFTMISLLQTLPELSPLFKQMKGDVHLIKMDKENESTFFLPKNANDHLHMSLERFREYLNSLFPSKFSIDLSGSENEIQLVFGANERLKPFDCFPLSYHHLENTYYLPVNRDLLQSPQLNEFMVHYVILYNLSMLSRYDTEWWSELFHTYTSEELPYIQQFLNITAQKIPYLFGVMLQLEN</sequence>
<evidence type="ECO:0000313" key="2">
    <source>
        <dbReference type="Proteomes" id="UP001549097"/>
    </source>
</evidence>
<protein>
    <recommendedName>
        <fullName evidence="3">YaaC-like Protein</fullName>
    </recommendedName>
</protein>
<proteinExistence type="predicted"/>
<comment type="caution">
    <text evidence="1">The sequence shown here is derived from an EMBL/GenBank/DDBJ whole genome shotgun (WGS) entry which is preliminary data.</text>
</comment>
<dbReference type="InterPro" id="IPR026988">
    <property type="entry name" value="YaaC-like"/>
</dbReference>
<evidence type="ECO:0000313" key="1">
    <source>
        <dbReference type="EMBL" id="MET3730430.1"/>
    </source>
</evidence>
<dbReference type="Proteomes" id="UP001549097">
    <property type="component" value="Unassembled WGS sequence"/>
</dbReference>
<organism evidence="1 2">
    <name type="scientific">Fictibacillus halophilus</name>
    <dbReference type="NCBI Taxonomy" id="1610490"/>
    <lineage>
        <taxon>Bacteria</taxon>
        <taxon>Bacillati</taxon>
        <taxon>Bacillota</taxon>
        <taxon>Bacilli</taxon>
        <taxon>Bacillales</taxon>
        <taxon>Fictibacillaceae</taxon>
        <taxon>Fictibacillus</taxon>
    </lineage>
</organism>
<dbReference type="EMBL" id="JBEPMP010000007">
    <property type="protein sequence ID" value="MET3730430.1"/>
    <property type="molecule type" value="Genomic_DNA"/>
</dbReference>
<accession>A0ABV2LPD1</accession>
<evidence type="ECO:0008006" key="3">
    <source>
        <dbReference type="Google" id="ProtNLM"/>
    </source>
</evidence>
<keyword evidence="2" id="KW-1185">Reference proteome</keyword>
<reference evidence="1 2" key="1">
    <citation type="submission" date="2024-06" db="EMBL/GenBank/DDBJ databases">
        <title>Genomic Encyclopedia of Type Strains, Phase IV (KMG-IV): sequencing the most valuable type-strain genomes for metagenomic binning, comparative biology and taxonomic classification.</title>
        <authorList>
            <person name="Goeker M."/>
        </authorList>
    </citation>
    <scope>NUCLEOTIDE SEQUENCE [LARGE SCALE GENOMIC DNA]</scope>
    <source>
        <strain evidence="1 2">DSM 100124</strain>
    </source>
</reference>